<dbReference type="AlphaFoldDB" id="A0A815YZI4"/>
<feature type="non-terminal residue" evidence="1">
    <location>
        <position position="1"/>
    </location>
</feature>
<reference evidence="1" key="1">
    <citation type="submission" date="2021-02" db="EMBL/GenBank/DDBJ databases">
        <authorList>
            <person name="Nowell W R."/>
        </authorList>
    </citation>
    <scope>NUCLEOTIDE SEQUENCE</scope>
</reference>
<evidence type="ECO:0000313" key="2">
    <source>
        <dbReference type="EMBL" id="CAF4443493.1"/>
    </source>
</evidence>
<keyword evidence="3" id="KW-1185">Reference proteome</keyword>
<dbReference type="Proteomes" id="UP000663829">
    <property type="component" value="Unassembled WGS sequence"/>
</dbReference>
<organism evidence="1 3">
    <name type="scientific">Didymodactylos carnosus</name>
    <dbReference type="NCBI Taxonomy" id="1234261"/>
    <lineage>
        <taxon>Eukaryota</taxon>
        <taxon>Metazoa</taxon>
        <taxon>Spiralia</taxon>
        <taxon>Gnathifera</taxon>
        <taxon>Rotifera</taxon>
        <taxon>Eurotatoria</taxon>
        <taxon>Bdelloidea</taxon>
        <taxon>Philodinida</taxon>
        <taxon>Philodinidae</taxon>
        <taxon>Didymodactylos</taxon>
    </lineage>
</organism>
<dbReference type="Proteomes" id="UP000681722">
    <property type="component" value="Unassembled WGS sequence"/>
</dbReference>
<name>A0A815YZI4_9BILA</name>
<evidence type="ECO:0000313" key="1">
    <source>
        <dbReference type="EMBL" id="CAF1577560.1"/>
    </source>
</evidence>
<sequence>IQEDLAVEESQGIQQSHIRCSVVNLNYHEIRGIQEDQAIQDIQGIQGIQQSHLRH</sequence>
<dbReference type="EMBL" id="CAJNOQ010030996">
    <property type="protein sequence ID" value="CAF1577560.1"/>
    <property type="molecule type" value="Genomic_DNA"/>
</dbReference>
<proteinExistence type="predicted"/>
<comment type="caution">
    <text evidence="1">The sequence shown here is derived from an EMBL/GenBank/DDBJ whole genome shotgun (WGS) entry which is preliminary data.</text>
</comment>
<gene>
    <name evidence="1" type="ORF">GPM918_LOCUS40846</name>
    <name evidence="2" type="ORF">SRO942_LOCUS41832</name>
</gene>
<accession>A0A815YZI4</accession>
<evidence type="ECO:0000313" key="3">
    <source>
        <dbReference type="Proteomes" id="UP000663829"/>
    </source>
</evidence>
<protein>
    <submittedName>
        <fullName evidence="1">Uncharacterized protein</fullName>
    </submittedName>
</protein>
<dbReference type="EMBL" id="CAJOBC010096906">
    <property type="protein sequence ID" value="CAF4443493.1"/>
    <property type="molecule type" value="Genomic_DNA"/>
</dbReference>